<dbReference type="Proteomes" id="UP000241788">
    <property type="component" value="Unassembled WGS sequence"/>
</dbReference>
<dbReference type="InterPro" id="IPR011990">
    <property type="entry name" value="TPR-like_helical_dom_sf"/>
</dbReference>
<evidence type="ECO:0000313" key="4">
    <source>
        <dbReference type="Proteomes" id="UP000241788"/>
    </source>
</evidence>
<dbReference type="InterPro" id="IPR019734">
    <property type="entry name" value="TPR_rpt"/>
</dbReference>
<sequence length="365" mass="39517">MKTLNRPLTAAIALVLGAAIVSPVFADPQSRQAGRRDRAAQKADEQQKEAPQFPEATREEPKARATAKGAKQLKAMSEAYNEEKYAEVLAIAVPFAESSESDYEKAFAYQLAGVAASEANDSAKAAQYFQAAIDANGLDNNSHYRVMNNLIATQAQLEQWDAAMKTLERFLAETKSQEPQYQSMRASLLSSAGRSEEASKAFAELLAKNPNDKKLLMNTVVTLQQADKFAEANKLLLDAQSKGMLTEANEYRALYSGLLNEDDGWKRAAAVVEDGVAKGVLPKDQDLGKAWSVVANQAFFADDLDAAAKYYAAAAPLMPDGEAWLNLAKVYNNQGKTSEQRAAAKQALAKGVKNTAEAQRLANAK</sequence>
<proteinExistence type="predicted"/>
<organism evidence="3 4">
    <name type="scientific">Solilutibacter tolerans</name>
    <dbReference type="NCBI Taxonomy" id="1604334"/>
    <lineage>
        <taxon>Bacteria</taxon>
        <taxon>Pseudomonadati</taxon>
        <taxon>Pseudomonadota</taxon>
        <taxon>Gammaproteobacteria</taxon>
        <taxon>Lysobacterales</taxon>
        <taxon>Lysobacteraceae</taxon>
        <taxon>Solilutibacter</taxon>
    </lineage>
</organism>
<feature type="compositionally biased region" description="Basic and acidic residues" evidence="1">
    <location>
        <begin position="34"/>
        <end position="48"/>
    </location>
</feature>
<feature type="chain" id="PRO_5012501005" evidence="2">
    <location>
        <begin position="27"/>
        <end position="365"/>
    </location>
</feature>
<keyword evidence="2" id="KW-0732">Signal</keyword>
<dbReference type="STRING" id="1604334.SAMN05421546_0984"/>
<keyword evidence="4" id="KW-1185">Reference proteome</keyword>
<reference evidence="4" key="1">
    <citation type="submission" date="2017-01" db="EMBL/GenBank/DDBJ databases">
        <authorList>
            <person name="Varghese N."/>
            <person name="Submissions S."/>
        </authorList>
    </citation>
    <scope>NUCLEOTIDE SEQUENCE [LARGE SCALE GENOMIC DNA]</scope>
    <source>
        <strain evidence="4">UM1</strain>
    </source>
</reference>
<dbReference type="OrthoDB" id="5964849at2"/>
<dbReference type="AlphaFoldDB" id="A0A1N6REX2"/>
<dbReference type="Gene3D" id="1.25.40.10">
    <property type="entry name" value="Tetratricopeptide repeat domain"/>
    <property type="match status" value="2"/>
</dbReference>
<feature type="signal peptide" evidence="2">
    <location>
        <begin position="1"/>
        <end position="26"/>
    </location>
</feature>
<dbReference type="RefSeq" id="WP_076585843.1">
    <property type="nucleotide sequence ID" value="NZ_FTLW01000002.1"/>
</dbReference>
<evidence type="ECO:0000313" key="3">
    <source>
        <dbReference type="EMBL" id="SIQ27367.1"/>
    </source>
</evidence>
<protein>
    <submittedName>
        <fullName evidence="3">Uncharacterized protein</fullName>
    </submittedName>
</protein>
<name>A0A1N6REX2_9GAMM</name>
<dbReference type="EMBL" id="FTLW01000002">
    <property type="protein sequence ID" value="SIQ27367.1"/>
    <property type="molecule type" value="Genomic_DNA"/>
</dbReference>
<dbReference type="SUPFAM" id="SSF48452">
    <property type="entry name" value="TPR-like"/>
    <property type="match status" value="2"/>
</dbReference>
<evidence type="ECO:0000256" key="1">
    <source>
        <dbReference type="SAM" id="MobiDB-lite"/>
    </source>
</evidence>
<evidence type="ECO:0000256" key="2">
    <source>
        <dbReference type="SAM" id="SignalP"/>
    </source>
</evidence>
<accession>A0A1N6REX2</accession>
<gene>
    <name evidence="3" type="ORF">SAMN05421546_0984</name>
</gene>
<feature type="region of interest" description="Disordered" evidence="1">
    <location>
        <begin position="27"/>
        <end position="70"/>
    </location>
</feature>
<dbReference type="SMART" id="SM00028">
    <property type="entry name" value="TPR"/>
    <property type="match status" value="4"/>
</dbReference>